<keyword evidence="8" id="KW-1185">Reference proteome</keyword>
<protein>
    <submittedName>
        <fullName evidence="7">ABC transporter permease</fullName>
    </submittedName>
</protein>
<dbReference type="Proteomes" id="UP000232229">
    <property type="component" value="Chromosome"/>
</dbReference>
<dbReference type="InterPro" id="IPR013525">
    <property type="entry name" value="ABC2_TM"/>
</dbReference>
<accession>A0A249SP64</accession>
<dbReference type="GO" id="GO:0016020">
    <property type="term" value="C:membrane"/>
    <property type="evidence" value="ECO:0007669"/>
    <property type="project" value="UniProtKB-SubCell"/>
</dbReference>
<dbReference type="Pfam" id="PF12698">
    <property type="entry name" value="ABC2_membrane_3"/>
    <property type="match status" value="1"/>
</dbReference>
<gene>
    <name evidence="7" type="ORF">CK556_03600</name>
</gene>
<keyword evidence="3 5" id="KW-1133">Transmembrane helix</keyword>
<reference evidence="7 8" key="1">
    <citation type="submission" date="2017-08" db="EMBL/GenBank/DDBJ databases">
        <title>Complete Genome Sequence of Mesoplasma chauliocola.</title>
        <authorList>
            <person name="Knight T.F.Jr."/>
            <person name="Citino T."/>
        </authorList>
    </citation>
    <scope>NUCLEOTIDE SEQUENCE [LARGE SCALE GENOMIC DNA]</scope>
    <source>
        <strain evidence="7 8">CHPA-2</strain>
    </source>
</reference>
<feature type="domain" description="ABC-2 type transporter transmembrane" evidence="6">
    <location>
        <begin position="63"/>
        <end position="277"/>
    </location>
</feature>
<name>A0A249SP64_9MOLU</name>
<dbReference type="RefSeq" id="WP_027875520.1">
    <property type="nucleotide sequence ID" value="NZ_CP023173.1"/>
</dbReference>
<evidence type="ECO:0000259" key="6">
    <source>
        <dbReference type="Pfam" id="PF12698"/>
    </source>
</evidence>
<evidence type="ECO:0000256" key="3">
    <source>
        <dbReference type="ARBA" id="ARBA00022989"/>
    </source>
</evidence>
<evidence type="ECO:0000313" key="8">
    <source>
        <dbReference type="Proteomes" id="UP000232229"/>
    </source>
</evidence>
<dbReference type="EMBL" id="CP023173">
    <property type="protein sequence ID" value="ASZ09410.1"/>
    <property type="molecule type" value="Genomic_DNA"/>
</dbReference>
<proteinExistence type="predicted"/>
<comment type="subcellular location">
    <subcellularLocation>
        <location evidence="1">Membrane</location>
        <topology evidence="1">Multi-pass membrane protein</topology>
    </subcellularLocation>
</comment>
<dbReference type="GO" id="GO:0140359">
    <property type="term" value="F:ABC-type transporter activity"/>
    <property type="evidence" value="ECO:0007669"/>
    <property type="project" value="InterPro"/>
</dbReference>
<evidence type="ECO:0000256" key="5">
    <source>
        <dbReference type="SAM" id="Phobius"/>
    </source>
</evidence>
<feature type="transmembrane region" description="Helical" evidence="5">
    <location>
        <begin position="149"/>
        <end position="170"/>
    </location>
</feature>
<feature type="transmembrane region" description="Helical" evidence="5">
    <location>
        <begin position="101"/>
        <end position="129"/>
    </location>
</feature>
<evidence type="ECO:0000256" key="4">
    <source>
        <dbReference type="ARBA" id="ARBA00023136"/>
    </source>
</evidence>
<feature type="transmembrane region" description="Helical" evidence="5">
    <location>
        <begin position="267"/>
        <end position="285"/>
    </location>
</feature>
<sequence>MKASLKSFDIKKQTSIFKNLTSLVYKSFTKEPRSIIFMLVVPIFFSVMFFFIFGKEGKTLFNYALLPCLTVLTSLTPAIVEWKNSVFLKRIDITGVKKSMFIASIWLVYLLAGIFFYLVVLSFNTILSIATLGTGSENTFISSFNSIKIGYLFLSIILICATSIALATLFGGIANSSGSIQGVVMMVYFFSIFLSGIMLPTQSLFKSEGMVIFTYFIPHKYPVFLYMYSFSQTGWTEILPNDQWIIPTQAATFQGAVNSFTASWQPIVGSLGILTALFTLTTFTFKWTAKR</sequence>
<evidence type="ECO:0000256" key="1">
    <source>
        <dbReference type="ARBA" id="ARBA00004141"/>
    </source>
</evidence>
<feature type="transmembrane region" description="Helical" evidence="5">
    <location>
        <begin position="35"/>
        <end position="54"/>
    </location>
</feature>
<evidence type="ECO:0000256" key="2">
    <source>
        <dbReference type="ARBA" id="ARBA00022692"/>
    </source>
</evidence>
<organism evidence="7 8">
    <name type="scientific">Mesoplasma chauliocola</name>
    <dbReference type="NCBI Taxonomy" id="216427"/>
    <lineage>
        <taxon>Bacteria</taxon>
        <taxon>Bacillati</taxon>
        <taxon>Mycoplasmatota</taxon>
        <taxon>Mollicutes</taxon>
        <taxon>Entomoplasmatales</taxon>
        <taxon>Entomoplasmataceae</taxon>
        <taxon>Mesoplasma</taxon>
    </lineage>
</organism>
<dbReference type="KEGG" id="mchc:CK556_03600"/>
<dbReference type="AlphaFoldDB" id="A0A249SP64"/>
<keyword evidence="2 5" id="KW-0812">Transmembrane</keyword>
<keyword evidence="4 5" id="KW-0472">Membrane</keyword>
<dbReference type="STRING" id="1336232.GCA_000518825_01107"/>
<evidence type="ECO:0000313" key="7">
    <source>
        <dbReference type="EMBL" id="ASZ09410.1"/>
    </source>
</evidence>
<feature type="transmembrane region" description="Helical" evidence="5">
    <location>
        <begin position="60"/>
        <end position="80"/>
    </location>
</feature>
<feature type="transmembrane region" description="Helical" evidence="5">
    <location>
        <begin position="182"/>
        <end position="201"/>
    </location>
</feature>